<comment type="caution">
    <text evidence="2">The sequence shown here is derived from an EMBL/GenBank/DDBJ whole genome shotgun (WGS) entry which is preliminary data.</text>
</comment>
<dbReference type="OrthoDB" id="4220319at2759"/>
<feature type="compositionally biased region" description="Basic and acidic residues" evidence="1">
    <location>
        <begin position="61"/>
        <end position="84"/>
    </location>
</feature>
<dbReference type="AlphaFoldDB" id="A0A9P8L0J4"/>
<gene>
    <name evidence="2" type="ORF">FGG08_006873</name>
</gene>
<dbReference type="Proteomes" id="UP000698800">
    <property type="component" value="Unassembled WGS sequence"/>
</dbReference>
<keyword evidence="3" id="KW-1185">Reference proteome</keyword>
<accession>A0A9P8L0J4</accession>
<feature type="compositionally biased region" description="Basic and acidic residues" evidence="1">
    <location>
        <begin position="32"/>
        <end position="50"/>
    </location>
</feature>
<evidence type="ECO:0000256" key="1">
    <source>
        <dbReference type="SAM" id="MobiDB-lite"/>
    </source>
</evidence>
<sequence length="146" mass="16042">MAQTTTYRLRKTCPPRTRIASVRQSRASMPPRRKDTLDKDSISVEPKEYMKSGSGDQATKQFREVFNPKRTDTSEQREATEKSGVDGTRADQNPPGAPPNEPAGIETVESYGRQGGGFAGDYNAVEIKVGEKQEGGYAVRDVGFIL</sequence>
<proteinExistence type="predicted"/>
<dbReference type="EMBL" id="JAGHQL010000223">
    <property type="protein sequence ID" value="KAH0536228.1"/>
    <property type="molecule type" value="Genomic_DNA"/>
</dbReference>
<evidence type="ECO:0000313" key="3">
    <source>
        <dbReference type="Proteomes" id="UP000698800"/>
    </source>
</evidence>
<organism evidence="2 3">
    <name type="scientific">Glutinoglossum americanum</name>
    <dbReference type="NCBI Taxonomy" id="1670608"/>
    <lineage>
        <taxon>Eukaryota</taxon>
        <taxon>Fungi</taxon>
        <taxon>Dikarya</taxon>
        <taxon>Ascomycota</taxon>
        <taxon>Pezizomycotina</taxon>
        <taxon>Geoglossomycetes</taxon>
        <taxon>Geoglossales</taxon>
        <taxon>Geoglossaceae</taxon>
        <taxon>Glutinoglossum</taxon>
    </lineage>
</organism>
<feature type="region of interest" description="Disordered" evidence="1">
    <location>
        <begin position="1"/>
        <end position="120"/>
    </location>
</feature>
<protein>
    <submittedName>
        <fullName evidence="2">Uncharacterized protein</fullName>
    </submittedName>
</protein>
<name>A0A9P8L0J4_9PEZI</name>
<reference evidence="2" key="1">
    <citation type="submission" date="2021-03" db="EMBL/GenBank/DDBJ databases">
        <title>Comparative genomics and phylogenomic investigation of the class Geoglossomycetes provide insights into ecological specialization and systematics.</title>
        <authorList>
            <person name="Melie T."/>
            <person name="Pirro S."/>
            <person name="Miller A.N."/>
            <person name="Quandt A."/>
        </authorList>
    </citation>
    <scope>NUCLEOTIDE SEQUENCE</scope>
    <source>
        <strain evidence="2">GBOQ0MN5Z8</strain>
    </source>
</reference>
<evidence type="ECO:0000313" key="2">
    <source>
        <dbReference type="EMBL" id="KAH0536228.1"/>
    </source>
</evidence>